<accession>A0ACC2A9Q3</accession>
<organism evidence="1 2">
    <name type="scientific">Diphasiastrum complanatum</name>
    <name type="common">Issler's clubmoss</name>
    <name type="synonym">Lycopodium complanatum</name>
    <dbReference type="NCBI Taxonomy" id="34168"/>
    <lineage>
        <taxon>Eukaryota</taxon>
        <taxon>Viridiplantae</taxon>
        <taxon>Streptophyta</taxon>
        <taxon>Embryophyta</taxon>
        <taxon>Tracheophyta</taxon>
        <taxon>Lycopodiopsida</taxon>
        <taxon>Lycopodiales</taxon>
        <taxon>Lycopodiaceae</taxon>
        <taxon>Lycopodioideae</taxon>
        <taxon>Diphasiastrum</taxon>
    </lineage>
</organism>
<gene>
    <name evidence="1" type="ORF">O6H91_23G035900</name>
</gene>
<sequence>MTVAGKKVLVVHICGFPPNVLPETKKLVDAVLPDIVVFEHSHIPGACCFNDILYINPGSAGPRRFRLPRCLSFLSIHSCGKLEVSFAAATSLPRDVAGLPPSLIKSGNICESLKDSEILPESVLG</sequence>
<reference evidence="2" key="1">
    <citation type="journal article" date="2024" name="Proc. Natl. Acad. Sci. U.S.A.">
        <title>Extraordinary preservation of gene collinearity over three hundred million years revealed in homosporous lycophytes.</title>
        <authorList>
            <person name="Li C."/>
            <person name="Wickell D."/>
            <person name="Kuo L.Y."/>
            <person name="Chen X."/>
            <person name="Nie B."/>
            <person name="Liao X."/>
            <person name="Peng D."/>
            <person name="Ji J."/>
            <person name="Jenkins J."/>
            <person name="Williams M."/>
            <person name="Shu S."/>
            <person name="Plott C."/>
            <person name="Barry K."/>
            <person name="Rajasekar S."/>
            <person name="Grimwood J."/>
            <person name="Han X."/>
            <person name="Sun S."/>
            <person name="Hou Z."/>
            <person name="He W."/>
            <person name="Dai G."/>
            <person name="Sun C."/>
            <person name="Schmutz J."/>
            <person name="Leebens-Mack J.H."/>
            <person name="Li F.W."/>
            <person name="Wang L."/>
        </authorList>
    </citation>
    <scope>NUCLEOTIDE SEQUENCE [LARGE SCALE GENOMIC DNA]</scope>
    <source>
        <strain evidence="2">cv. PW_Plant_1</strain>
    </source>
</reference>
<dbReference type="Proteomes" id="UP001162992">
    <property type="component" value="Chromosome 23"/>
</dbReference>
<evidence type="ECO:0000313" key="2">
    <source>
        <dbReference type="Proteomes" id="UP001162992"/>
    </source>
</evidence>
<name>A0ACC2A9Q3_DIPCM</name>
<protein>
    <submittedName>
        <fullName evidence="1">Uncharacterized protein</fullName>
    </submittedName>
</protein>
<dbReference type="EMBL" id="CM055114">
    <property type="protein sequence ID" value="KAJ7514267.1"/>
    <property type="molecule type" value="Genomic_DNA"/>
</dbReference>
<comment type="caution">
    <text evidence="1">The sequence shown here is derived from an EMBL/GenBank/DDBJ whole genome shotgun (WGS) entry which is preliminary data.</text>
</comment>
<keyword evidence="2" id="KW-1185">Reference proteome</keyword>
<evidence type="ECO:0000313" key="1">
    <source>
        <dbReference type="EMBL" id="KAJ7514267.1"/>
    </source>
</evidence>
<proteinExistence type="predicted"/>